<keyword evidence="1" id="KW-0611">Plant defense</keyword>
<dbReference type="AlphaFoldDB" id="A0AAE1J8F8"/>
<keyword evidence="2" id="KW-0175">Coiled coil</keyword>
<dbReference type="Proteomes" id="UP001293593">
    <property type="component" value="Unassembled WGS sequence"/>
</dbReference>
<dbReference type="Gene3D" id="3.40.50.300">
    <property type="entry name" value="P-loop containing nucleotide triphosphate hydrolases"/>
    <property type="match status" value="1"/>
</dbReference>
<reference evidence="4" key="1">
    <citation type="submission" date="2023-10" db="EMBL/GenBank/DDBJ databases">
        <title>Chromosome-level genome of the transformable northern wattle, Acacia crassicarpa.</title>
        <authorList>
            <person name="Massaro I."/>
            <person name="Sinha N.R."/>
            <person name="Poethig S."/>
            <person name="Leichty A.R."/>
        </authorList>
    </citation>
    <scope>NUCLEOTIDE SEQUENCE</scope>
    <source>
        <strain evidence="4">Acra3RX</strain>
        <tissue evidence="4">Leaf</tissue>
    </source>
</reference>
<dbReference type="FunFam" id="3.40.50.300:FF:001091">
    <property type="entry name" value="Probable disease resistance protein At1g61300"/>
    <property type="match status" value="1"/>
</dbReference>
<dbReference type="InterPro" id="IPR027417">
    <property type="entry name" value="P-loop_NTPase"/>
</dbReference>
<protein>
    <recommendedName>
        <fullName evidence="3">NB-ARC domain-containing protein</fullName>
    </recommendedName>
</protein>
<proteinExistence type="predicted"/>
<accession>A0AAE1J8F8</accession>
<comment type="caution">
    <text evidence="4">The sequence shown here is derived from an EMBL/GenBank/DDBJ whole genome shotgun (WGS) entry which is preliminary data.</text>
</comment>
<dbReference type="PANTHER" id="PTHR36766">
    <property type="entry name" value="PLANT BROAD-SPECTRUM MILDEW RESISTANCE PROTEIN RPW8"/>
    <property type="match status" value="1"/>
</dbReference>
<organism evidence="4 5">
    <name type="scientific">Acacia crassicarpa</name>
    <name type="common">northern wattle</name>
    <dbReference type="NCBI Taxonomy" id="499986"/>
    <lineage>
        <taxon>Eukaryota</taxon>
        <taxon>Viridiplantae</taxon>
        <taxon>Streptophyta</taxon>
        <taxon>Embryophyta</taxon>
        <taxon>Tracheophyta</taxon>
        <taxon>Spermatophyta</taxon>
        <taxon>Magnoliopsida</taxon>
        <taxon>eudicotyledons</taxon>
        <taxon>Gunneridae</taxon>
        <taxon>Pentapetalae</taxon>
        <taxon>rosids</taxon>
        <taxon>fabids</taxon>
        <taxon>Fabales</taxon>
        <taxon>Fabaceae</taxon>
        <taxon>Caesalpinioideae</taxon>
        <taxon>mimosoid clade</taxon>
        <taxon>Acacieae</taxon>
        <taxon>Acacia</taxon>
    </lineage>
</organism>
<evidence type="ECO:0000313" key="5">
    <source>
        <dbReference type="Proteomes" id="UP001293593"/>
    </source>
</evidence>
<dbReference type="InterPro" id="IPR002182">
    <property type="entry name" value="NB-ARC"/>
</dbReference>
<gene>
    <name evidence="4" type="ORF">QN277_028916</name>
</gene>
<feature type="coiled-coil region" evidence="2">
    <location>
        <begin position="33"/>
        <end position="60"/>
    </location>
</feature>
<dbReference type="EMBL" id="JAWXYG010000009">
    <property type="protein sequence ID" value="KAK4263519.1"/>
    <property type="molecule type" value="Genomic_DNA"/>
</dbReference>
<dbReference type="PRINTS" id="PR00364">
    <property type="entry name" value="DISEASERSIST"/>
</dbReference>
<dbReference type="GO" id="GO:0043531">
    <property type="term" value="F:ADP binding"/>
    <property type="evidence" value="ECO:0007669"/>
    <property type="project" value="InterPro"/>
</dbReference>
<evidence type="ECO:0000313" key="4">
    <source>
        <dbReference type="EMBL" id="KAK4263519.1"/>
    </source>
</evidence>
<evidence type="ECO:0000259" key="3">
    <source>
        <dbReference type="Pfam" id="PF00931"/>
    </source>
</evidence>
<dbReference type="Pfam" id="PF00931">
    <property type="entry name" value="NB-ARC"/>
    <property type="match status" value="1"/>
</dbReference>
<keyword evidence="5" id="KW-1185">Reference proteome</keyword>
<evidence type="ECO:0000256" key="2">
    <source>
        <dbReference type="SAM" id="Coils"/>
    </source>
</evidence>
<dbReference type="PANTHER" id="PTHR36766:SF64">
    <property type="entry name" value="OS12G0206100 PROTEIN"/>
    <property type="match status" value="1"/>
</dbReference>
<name>A0AAE1J8F8_9FABA</name>
<sequence>MEALSSVIWDATKILCCFLNKKAAYACDLEKNLKLLETKWEKLEEKMNDVKAYLEEEERSHQVSGWLKRTERVQVEVKDIQDRRNKQIQEKCLSKYCPKYCISNYKLGKNVAEILGKVDEQETEWGQFCGALKMASKPLQKPNEMPCGETVGLDLVIPKVLEHIDETNIGIIGLYGMGGVGKTTLLKKINNELGKRSGFYIVWVVVSKSPNLDSIMECIRKSVGIGDDIWNHCSNQDGKAAKIYEVLKKKKFVLLLDDIWDRLDLENVGVRHPKETNFQSKVLFTTRFEDVCAKMNA</sequence>
<evidence type="ECO:0000256" key="1">
    <source>
        <dbReference type="ARBA" id="ARBA00022821"/>
    </source>
</evidence>
<feature type="domain" description="NB-ARC" evidence="3">
    <location>
        <begin position="158"/>
        <end position="296"/>
    </location>
</feature>
<dbReference type="GO" id="GO:0006952">
    <property type="term" value="P:defense response"/>
    <property type="evidence" value="ECO:0007669"/>
    <property type="project" value="UniProtKB-KW"/>
</dbReference>
<dbReference type="SUPFAM" id="SSF52540">
    <property type="entry name" value="P-loop containing nucleoside triphosphate hydrolases"/>
    <property type="match status" value="1"/>
</dbReference>